<feature type="transmembrane region" description="Helical" evidence="4">
    <location>
        <begin position="12"/>
        <end position="36"/>
    </location>
</feature>
<dbReference type="GO" id="GO:0004888">
    <property type="term" value="F:transmembrane signaling receptor activity"/>
    <property type="evidence" value="ECO:0007669"/>
    <property type="project" value="InterPro"/>
</dbReference>
<comment type="caution">
    <text evidence="7">The sequence shown here is derived from an EMBL/GenBank/DDBJ whole genome shotgun (WGS) entry which is preliminary data.</text>
</comment>
<dbReference type="Gene3D" id="6.10.340.10">
    <property type="match status" value="1"/>
</dbReference>
<gene>
    <name evidence="7" type="ORF">Tfer_2192</name>
</gene>
<keyword evidence="4" id="KW-0812">Transmembrane</keyword>
<dbReference type="InterPro" id="IPR004090">
    <property type="entry name" value="Chemotax_Me-accpt_rcpt"/>
</dbReference>
<evidence type="ECO:0000313" key="7">
    <source>
        <dbReference type="EMBL" id="KNZ69246.1"/>
    </source>
</evidence>
<dbReference type="PROSITE" id="PS50111">
    <property type="entry name" value="CHEMOTAXIS_TRANSDUC_2"/>
    <property type="match status" value="1"/>
</dbReference>
<sequence length="426" mass="45680">MSKGPSFRIKPMVRLGLIFVAITGGGTLVWTLFLMHYFGATPEQTKQLVTGVMPVGVISGLLILYMVTRILKSIFQVFLQATNRVAEGDLTGEIYFPTKDVFGRMATAFNKMVKDIRDTVQQSASTANNVACESQQVYDATQEATAALQQISAAIQQIMGGTQGQAYQLNETLQVMRDLSAAVQQIAASSQNAHGASQNASRLAIKGANEVERAVLKMNSISETVKRSAQVVKTLNERSEQIGEIVNVITSIADQTNLLALNAAIEAARAGEHGRGFAVVADEVRKLAEGSGKAAQQIGDLIKEIQSETSMAVNAMVVGSKEVEEGVVIASDAQQALKEIVETVENTVDIVQEISTAAQQQSAGITQVVQAIDKINNIAQQVSSAVQQVSAAAQQQMNTNEQVTLNAQRLAEAADELRKKITKFKV</sequence>
<evidence type="ECO:0000256" key="2">
    <source>
        <dbReference type="ARBA" id="ARBA00029447"/>
    </source>
</evidence>
<protein>
    <submittedName>
        <fullName evidence="7">Methyl-accepting chemotaxis sensory transducer</fullName>
    </submittedName>
</protein>
<evidence type="ECO:0000259" key="6">
    <source>
        <dbReference type="PROSITE" id="PS50885"/>
    </source>
</evidence>
<keyword evidence="1 3" id="KW-0807">Transducer</keyword>
<dbReference type="SMART" id="SM00283">
    <property type="entry name" value="MA"/>
    <property type="match status" value="1"/>
</dbReference>
<dbReference type="Proteomes" id="UP000037175">
    <property type="component" value="Unassembled WGS sequence"/>
</dbReference>
<evidence type="ECO:0000256" key="3">
    <source>
        <dbReference type="PROSITE-ProRule" id="PRU00284"/>
    </source>
</evidence>
<reference evidence="8" key="1">
    <citation type="submission" date="2015-07" db="EMBL/GenBank/DDBJ databases">
        <title>Complete Genome of Thermincola ferriacetica strain Z-0001T.</title>
        <authorList>
            <person name="Lusk B."/>
            <person name="Badalamenti J.P."/>
            <person name="Parameswaran P."/>
            <person name="Bond D.R."/>
            <person name="Torres C.I."/>
        </authorList>
    </citation>
    <scope>NUCLEOTIDE SEQUENCE [LARGE SCALE GENOMIC DNA]</scope>
    <source>
        <strain evidence="8">Z-0001</strain>
    </source>
</reference>
<dbReference type="PROSITE" id="PS50885">
    <property type="entry name" value="HAMP"/>
    <property type="match status" value="1"/>
</dbReference>
<feature type="domain" description="HAMP" evidence="6">
    <location>
        <begin position="80"/>
        <end position="121"/>
    </location>
</feature>
<evidence type="ECO:0000256" key="4">
    <source>
        <dbReference type="SAM" id="Phobius"/>
    </source>
</evidence>
<organism evidence="7 8">
    <name type="scientific">Thermincola ferriacetica</name>
    <dbReference type="NCBI Taxonomy" id="281456"/>
    <lineage>
        <taxon>Bacteria</taxon>
        <taxon>Bacillati</taxon>
        <taxon>Bacillota</taxon>
        <taxon>Clostridia</taxon>
        <taxon>Eubacteriales</taxon>
        <taxon>Thermincolaceae</taxon>
        <taxon>Thermincola</taxon>
    </lineage>
</organism>
<dbReference type="GO" id="GO:0016020">
    <property type="term" value="C:membrane"/>
    <property type="evidence" value="ECO:0007669"/>
    <property type="project" value="InterPro"/>
</dbReference>
<proteinExistence type="inferred from homology"/>
<dbReference type="Pfam" id="PF00015">
    <property type="entry name" value="MCPsignal"/>
    <property type="match status" value="1"/>
</dbReference>
<dbReference type="SUPFAM" id="SSF58104">
    <property type="entry name" value="Methyl-accepting chemotaxis protein (MCP) signaling domain"/>
    <property type="match status" value="1"/>
</dbReference>
<keyword evidence="8" id="KW-1185">Reference proteome</keyword>
<keyword evidence="4" id="KW-1133">Transmembrane helix</keyword>
<accession>A0A0L6W196</accession>
<dbReference type="InterPro" id="IPR004089">
    <property type="entry name" value="MCPsignal_dom"/>
</dbReference>
<dbReference type="FunFam" id="1.10.287.950:FF:000001">
    <property type="entry name" value="Methyl-accepting chemotaxis sensory transducer"/>
    <property type="match status" value="1"/>
</dbReference>
<evidence type="ECO:0000256" key="1">
    <source>
        <dbReference type="ARBA" id="ARBA00023224"/>
    </source>
</evidence>
<dbReference type="InterPro" id="IPR003660">
    <property type="entry name" value="HAMP_dom"/>
</dbReference>
<evidence type="ECO:0000313" key="8">
    <source>
        <dbReference type="Proteomes" id="UP000037175"/>
    </source>
</evidence>
<feature type="domain" description="Methyl-accepting transducer" evidence="5">
    <location>
        <begin position="140"/>
        <end position="376"/>
    </location>
</feature>
<feature type="transmembrane region" description="Helical" evidence="4">
    <location>
        <begin position="48"/>
        <end position="67"/>
    </location>
</feature>
<evidence type="ECO:0000259" key="5">
    <source>
        <dbReference type="PROSITE" id="PS50111"/>
    </source>
</evidence>
<dbReference type="SMART" id="SM00304">
    <property type="entry name" value="HAMP"/>
    <property type="match status" value="2"/>
</dbReference>
<dbReference type="GO" id="GO:0007165">
    <property type="term" value="P:signal transduction"/>
    <property type="evidence" value="ECO:0007669"/>
    <property type="project" value="UniProtKB-KW"/>
</dbReference>
<dbReference type="GO" id="GO:0006935">
    <property type="term" value="P:chemotaxis"/>
    <property type="evidence" value="ECO:0007669"/>
    <property type="project" value="InterPro"/>
</dbReference>
<dbReference type="EMBL" id="LGTE01000015">
    <property type="protein sequence ID" value="KNZ69246.1"/>
    <property type="molecule type" value="Genomic_DNA"/>
</dbReference>
<dbReference type="AlphaFoldDB" id="A0A0L6W196"/>
<keyword evidence="4" id="KW-0472">Membrane</keyword>
<dbReference type="Gene3D" id="1.10.287.950">
    <property type="entry name" value="Methyl-accepting chemotaxis protein"/>
    <property type="match status" value="1"/>
</dbReference>
<dbReference type="PANTHER" id="PTHR32089:SF112">
    <property type="entry name" value="LYSOZYME-LIKE PROTEIN-RELATED"/>
    <property type="match status" value="1"/>
</dbReference>
<dbReference type="CDD" id="cd11386">
    <property type="entry name" value="MCP_signal"/>
    <property type="match status" value="1"/>
</dbReference>
<dbReference type="Pfam" id="PF00672">
    <property type="entry name" value="HAMP"/>
    <property type="match status" value="1"/>
</dbReference>
<dbReference type="CDD" id="cd06225">
    <property type="entry name" value="HAMP"/>
    <property type="match status" value="1"/>
</dbReference>
<comment type="similarity">
    <text evidence="2">Belongs to the methyl-accepting chemotaxis (MCP) protein family.</text>
</comment>
<dbReference type="RefSeq" id="WP_052218358.1">
    <property type="nucleotide sequence ID" value="NZ_LGTE01000015.1"/>
</dbReference>
<name>A0A0L6W196_9FIRM</name>
<dbReference type="PRINTS" id="PR00260">
    <property type="entry name" value="CHEMTRNSDUCR"/>
</dbReference>
<dbReference type="PANTHER" id="PTHR32089">
    <property type="entry name" value="METHYL-ACCEPTING CHEMOTAXIS PROTEIN MCPB"/>
    <property type="match status" value="1"/>
</dbReference>